<name>A0A8J7IPG5_9RHOB</name>
<proteinExistence type="inferred from homology"/>
<dbReference type="PANTHER" id="PTHR34039:SF1">
    <property type="entry name" value="UPF0102 PROTEIN YRAN"/>
    <property type="match status" value="1"/>
</dbReference>
<reference evidence="3" key="1">
    <citation type="submission" date="2020-12" db="EMBL/GenBank/DDBJ databases">
        <title>Sedimentitalea sp. nov., isolated from sand in Incheon.</title>
        <authorList>
            <person name="Kim W."/>
        </authorList>
    </citation>
    <scope>NUCLEOTIDE SEQUENCE</scope>
    <source>
        <strain evidence="3">CAU 1593</strain>
    </source>
</reference>
<evidence type="ECO:0000256" key="2">
    <source>
        <dbReference type="HAMAP-Rule" id="MF_00048"/>
    </source>
</evidence>
<dbReference type="InterPro" id="IPR003509">
    <property type="entry name" value="UPF0102_YraN-like"/>
</dbReference>
<comment type="caution">
    <text evidence="3">The sequence shown here is derived from an EMBL/GenBank/DDBJ whole genome shotgun (WGS) entry which is preliminary data.</text>
</comment>
<dbReference type="GO" id="GO:0003676">
    <property type="term" value="F:nucleic acid binding"/>
    <property type="evidence" value="ECO:0007669"/>
    <property type="project" value="InterPro"/>
</dbReference>
<sequence>MQRVSRGRMAQCKGDAAEQGIARDYERRGHSIARRRWRGRAGEVDLITRDGDALVFVEVKASRSFAQAARSLGARQMARLCAAAEEFIAGEPRGALTEMRFDVALVDATGAFEIVENAFGAA</sequence>
<dbReference type="Proteomes" id="UP000619079">
    <property type="component" value="Unassembled WGS sequence"/>
</dbReference>
<organism evidence="3 4">
    <name type="scientific">Sedimentitalea arenosa</name>
    <dbReference type="NCBI Taxonomy" id="2798803"/>
    <lineage>
        <taxon>Bacteria</taxon>
        <taxon>Pseudomonadati</taxon>
        <taxon>Pseudomonadota</taxon>
        <taxon>Alphaproteobacteria</taxon>
        <taxon>Rhodobacterales</taxon>
        <taxon>Paracoccaceae</taxon>
        <taxon>Sedimentitalea</taxon>
    </lineage>
</organism>
<dbReference type="SUPFAM" id="SSF52980">
    <property type="entry name" value="Restriction endonuclease-like"/>
    <property type="match status" value="1"/>
</dbReference>
<comment type="similarity">
    <text evidence="1 2">Belongs to the UPF0102 family.</text>
</comment>
<dbReference type="EMBL" id="JAELVR010000004">
    <property type="protein sequence ID" value="MBJ6371191.1"/>
    <property type="molecule type" value="Genomic_DNA"/>
</dbReference>
<dbReference type="HAMAP" id="MF_00048">
    <property type="entry name" value="UPF0102"/>
    <property type="match status" value="1"/>
</dbReference>
<dbReference type="Gene3D" id="3.40.1350.10">
    <property type="match status" value="1"/>
</dbReference>
<dbReference type="PANTHER" id="PTHR34039">
    <property type="entry name" value="UPF0102 PROTEIN YRAN"/>
    <property type="match status" value="1"/>
</dbReference>
<dbReference type="InterPro" id="IPR011856">
    <property type="entry name" value="tRNA_endonuc-like_dom_sf"/>
</dbReference>
<evidence type="ECO:0000313" key="4">
    <source>
        <dbReference type="Proteomes" id="UP000619079"/>
    </source>
</evidence>
<gene>
    <name evidence="3" type="ORF">JF290_06600</name>
</gene>
<evidence type="ECO:0000313" key="3">
    <source>
        <dbReference type="EMBL" id="MBJ6371191.1"/>
    </source>
</evidence>
<dbReference type="AlphaFoldDB" id="A0A8J7IPG5"/>
<protein>
    <recommendedName>
        <fullName evidence="2">UPF0102 protein JF290_06600</fullName>
    </recommendedName>
</protein>
<evidence type="ECO:0000256" key="1">
    <source>
        <dbReference type="ARBA" id="ARBA00006738"/>
    </source>
</evidence>
<dbReference type="RefSeq" id="WP_199024054.1">
    <property type="nucleotide sequence ID" value="NZ_JAELVR010000004.1"/>
</dbReference>
<dbReference type="Pfam" id="PF02021">
    <property type="entry name" value="UPF0102"/>
    <property type="match status" value="1"/>
</dbReference>
<accession>A0A8J7IPG5</accession>
<dbReference type="InterPro" id="IPR011335">
    <property type="entry name" value="Restrct_endonuc-II-like"/>
</dbReference>
<keyword evidence="4" id="KW-1185">Reference proteome</keyword>